<evidence type="ECO:0000313" key="1">
    <source>
        <dbReference type="EMBL" id="ASA20937.1"/>
    </source>
</evidence>
<dbReference type="RefSeq" id="WP_087914953.1">
    <property type="nucleotide sequence ID" value="NZ_CP021780.1"/>
</dbReference>
<dbReference type="EMBL" id="CP021780">
    <property type="protein sequence ID" value="ASA20937.1"/>
    <property type="molecule type" value="Genomic_DNA"/>
</dbReference>
<sequence length="68" mass="7840">MNETAEFVQFAINQWREKRDEAFCAHNLNLEEVYAKGEFESIPADCLMAVCYVDAYACVQAKIRSKTE</sequence>
<organism evidence="1 2">
    <name type="scientific">Paenibacillus donghaensis</name>
    <dbReference type="NCBI Taxonomy" id="414771"/>
    <lineage>
        <taxon>Bacteria</taxon>
        <taxon>Bacillati</taxon>
        <taxon>Bacillota</taxon>
        <taxon>Bacilli</taxon>
        <taxon>Bacillales</taxon>
        <taxon>Paenibacillaceae</taxon>
        <taxon>Paenibacillus</taxon>
    </lineage>
</organism>
<keyword evidence="2" id="KW-1185">Reference proteome</keyword>
<evidence type="ECO:0000313" key="2">
    <source>
        <dbReference type="Proteomes" id="UP000249890"/>
    </source>
</evidence>
<protein>
    <recommendedName>
        <fullName evidence="3">Phage protein</fullName>
    </recommendedName>
</protein>
<dbReference type="KEGG" id="pdh:B9T62_09160"/>
<evidence type="ECO:0008006" key="3">
    <source>
        <dbReference type="Google" id="ProtNLM"/>
    </source>
</evidence>
<dbReference type="Proteomes" id="UP000249890">
    <property type="component" value="Chromosome"/>
</dbReference>
<dbReference type="OrthoDB" id="9886803at2"/>
<name>A0A2Z2K7D9_9BACL</name>
<dbReference type="AlphaFoldDB" id="A0A2Z2K7D9"/>
<gene>
    <name evidence="1" type="ORF">B9T62_09160</name>
</gene>
<proteinExistence type="predicted"/>
<reference evidence="1 2" key="1">
    <citation type="submission" date="2017-06" db="EMBL/GenBank/DDBJ databases">
        <title>Complete genome sequence of Paenibacillus donghaensis KCTC 13049T isolated from East Sea sediment, South Korea.</title>
        <authorList>
            <person name="Jung B.K."/>
            <person name="Hong S.-J."/>
            <person name="Shin J.-H."/>
        </authorList>
    </citation>
    <scope>NUCLEOTIDE SEQUENCE [LARGE SCALE GENOMIC DNA]</scope>
    <source>
        <strain evidence="1 2">KCTC 13049</strain>
    </source>
</reference>
<accession>A0A2Z2K7D9</accession>